<protein>
    <submittedName>
        <fullName evidence="1">Uncharacterized protein</fullName>
    </submittedName>
</protein>
<dbReference type="KEGG" id="blq:L21SP5_03804"/>
<organism evidence="1 2">
    <name type="scientific">Salinivirga cyanobacteriivorans</name>
    <dbReference type="NCBI Taxonomy" id="1307839"/>
    <lineage>
        <taxon>Bacteria</taxon>
        <taxon>Pseudomonadati</taxon>
        <taxon>Bacteroidota</taxon>
        <taxon>Bacteroidia</taxon>
        <taxon>Bacteroidales</taxon>
        <taxon>Salinivirgaceae</taxon>
        <taxon>Salinivirga</taxon>
    </lineage>
</organism>
<sequence length="44" mass="5126">MSDTYFFVNDTGLEYICKDLKIKAYKIIGYPLLPFDTETQPYLG</sequence>
<dbReference type="EMBL" id="CP013118">
    <property type="protein sequence ID" value="ALO17397.1"/>
    <property type="molecule type" value="Genomic_DNA"/>
</dbReference>
<gene>
    <name evidence="1" type="ORF">L21SP5_03804</name>
</gene>
<keyword evidence="2" id="KW-1185">Reference proteome</keyword>
<accession>A0A0S2I5F2</accession>
<dbReference type="RefSeq" id="WP_257720549.1">
    <property type="nucleotide sequence ID" value="NZ_CP013118.1"/>
</dbReference>
<evidence type="ECO:0000313" key="1">
    <source>
        <dbReference type="EMBL" id="ALO17397.1"/>
    </source>
</evidence>
<reference evidence="1 2" key="1">
    <citation type="submission" date="2015-11" db="EMBL/GenBank/DDBJ databases">
        <title>Description and complete genome sequence of a novel strain predominating in hypersaline microbial mats and representing a new family of the Bacteriodetes phylum.</title>
        <authorList>
            <person name="Spring S."/>
            <person name="Bunk B."/>
            <person name="Sproer C."/>
            <person name="Klenk H.-P."/>
        </authorList>
    </citation>
    <scope>NUCLEOTIDE SEQUENCE [LARGE SCALE GENOMIC DNA]</scope>
    <source>
        <strain evidence="1 2">L21-Spi-D4</strain>
    </source>
</reference>
<name>A0A0S2I5F2_9BACT</name>
<dbReference type="AlphaFoldDB" id="A0A0S2I5F2"/>
<proteinExistence type="predicted"/>
<dbReference type="Proteomes" id="UP000064893">
    <property type="component" value="Chromosome"/>
</dbReference>
<evidence type="ECO:0000313" key="2">
    <source>
        <dbReference type="Proteomes" id="UP000064893"/>
    </source>
</evidence>
<dbReference type="STRING" id="1307839.L21SP5_03804"/>